<dbReference type="GO" id="GO:0005634">
    <property type="term" value="C:nucleus"/>
    <property type="evidence" value="ECO:0007669"/>
    <property type="project" value="UniProtKB-SubCell"/>
</dbReference>
<evidence type="ECO:0000256" key="6">
    <source>
        <dbReference type="ARBA" id="ARBA00023054"/>
    </source>
</evidence>
<dbReference type="GO" id="GO:0031262">
    <property type="term" value="C:Ndc80 complex"/>
    <property type="evidence" value="ECO:0007669"/>
    <property type="project" value="EnsemblFungi"/>
</dbReference>
<evidence type="ECO:0000256" key="3">
    <source>
        <dbReference type="ARBA" id="ARBA00022618"/>
    </source>
</evidence>
<gene>
    <name evidence="12" type="primary">TPHA0G02820</name>
    <name evidence="12" type="ordered locus">TPHA_0G02820</name>
</gene>
<keyword evidence="4 10" id="KW-0498">Mitosis</keyword>
<dbReference type="Gene3D" id="3.30.160.430">
    <property type="match status" value="1"/>
</dbReference>
<evidence type="ECO:0000256" key="5">
    <source>
        <dbReference type="ARBA" id="ARBA00022838"/>
    </source>
</evidence>
<evidence type="ECO:0000256" key="8">
    <source>
        <dbReference type="ARBA" id="ARBA00023306"/>
    </source>
</evidence>
<organism evidence="12 13">
    <name type="scientific">Tetrapisispora phaffii (strain ATCC 24235 / CBS 4417 / NBRC 1672 / NRRL Y-8282 / UCD 70-5)</name>
    <name type="common">Yeast</name>
    <name type="synonym">Fabospora phaffii</name>
    <dbReference type="NCBI Taxonomy" id="1071381"/>
    <lineage>
        <taxon>Eukaryota</taxon>
        <taxon>Fungi</taxon>
        <taxon>Dikarya</taxon>
        <taxon>Ascomycota</taxon>
        <taxon>Saccharomycotina</taxon>
        <taxon>Saccharomycetes</taxon>
        <taxon>Saccharomycetales</taxon>
        <taxon>Saccharomycetaceae</taxon>
        <taxon>Tetrapisispora</taxon>
    </lineage>
</organism>
<accession>G8BW42</accession>
<evidence type="ECO:0000256" key="9">
    <source>
        <dbReference type="ARBA" id="ARBA00023328"/>
    </source>
</evidence>
<evidence type="ECO:0000256" key="10">
    <source>
        <dbReference type="RuleBase" id="RU368011"/>
    </source>
</evidence>
<dbReference type="GO" id="GO:0051301">
    <property type="term" value="P:cell division"/>
    <property type="evidence" value="ECO:0007669"/>
    <property type="project" value="UniProtKB-UniRule"/>
</dbReference>
<keyword evidence="3 10" id="KW-0132">Cell division</keyword>
<dbReference type="GO" id="GO:0098653">
    <property type="term" value="P:centromere clustering"/>
    <property type="evidence" value="ECO:0007669"/>
    <property type="project" value="EnsemblFungi"/>
</dbReference>
<dbReference type="InterPro" id="IPR038066">
    <property type="entry name" value="Spc24_Fungi_globular_sf"/>
</dbReference>
<dbReference type="STRING" id="1071381.G8BW42"/>
<dbReference type="InterPro" id="IPR013252">
    <property type="entry name" value="Ndc80_Spc24"/>
</dbReference>
<dbReference type="HOGENOM" id="CLU_095757_0_0_1"/>
<evidence type="ECO:0000256" key="1">
    <source>
        <dbReference type="ARBA" id="ARBA00007804"/>
    </source>
</evidence>
<comment type="subcellular location">
    <subcellularLocation>
        <location evidence="10">Nucleus</location>
    </subcellularLocation>
    <subcellularLocation>
        <location evidence="10">Chromosome</location>
        <location evidence="10">Centromere</location>
        <location evidence="10">Kinetochore</location>
    </subcellularLocation>
</comment>
<dbReference type="Proteomes" id="UP000005666">
    <property type="component" value="Chromosome 7"/>
</dbReference>
<dbReference type="OMA" id="ENMPPNA"/>
<evidence type="ECO:0000313" key="13">
    <source>
        <dbReference type="Proteomes" id="UP000005666"/>
    </source>
</evidence>
<reference evidence="12 13" key="1">
    <citation type="journal article" date="2011" name="Proc. Natl. Acad. Sci. U.S.A.">
        <title>Evolutionary erosion of yeast sex chromosomes by mating-type switching accidents.</title>
        <authorList>
            <person name="Gordon J.L."/>
            <person name="Armisen D."/>
            <person name="Proux-Wera E."/>
            <person name="Oheigeartaigh S.S."/>
            <person name="Byrne K.P."/>
            <person name="Wolfe K.H."/>
        </authorList>
    </citation>
    <scope>NUCLEOTIDE SEQUENCE [LARGE SCALE GENOMIC DNA]</scope>
    <source>
        <strain evidence="13">ATCC 24235 / CBS 4417 / NBRC 1672 / NRRL Y-8282 / UCD 70-5</strain>
    </source>
</reference>
<dbReference type="AlphaFoldDB" id="G8BW42"/>
<comment type="function">
    <text evidence="10">Acts as a component of the essential kinetochore-associated NDC80 complex, which is required for chromosome segregation and spindle checkpoint activity.</text>
</comment>
<dbReference type="PANTHER" id="PTHR22142">
    <property type="match status" value="1"/>
</dbReference>
<keyword evidence="13" id="KW-1185">Reference proteome</keyword>
<evidence type="ECO:0000256" key="11">
    <source>
        <dbReference type="SAM" id="Coils"/>
    </source>
</evidence>
<dbReference type="GO" id="GO:0008017">
    <property type="term" value="F:microtubule binding"/>
    <property type="evidence" value="ECO:0007669"/>
    <property type="project" value="TreeGrafter"/>
</dbReference>
<proteinExistence type="inferred from homology"/>
<dbReference type="GO" id="GO:0031134">
    <property type="term" value="P:sister chromatid biorientation"/>
    <property type="evidence" value="ECO:0007669"/>
    <property type="project" value="EnsemblFungi"/>
</dbReference>
<dbReference type="EMBL" id="HE612862">
    <property type="protein sequence ID" value="CCE64120.1"/>
    <property type="molecule type" value="Genomic_DNA"/>
</dbReference>
<dbReference type="eggNOG" id="ENOG502S3GS">
    <property type="taxonomic scope" value="Eukaryota"/>
</dbReference>
<dbReference type="GO" id="GO:0042802">
    <property type="term" value="F:identical protein binding"/>
    <property type="evidence" value="ECO:0007669"/>
    <property type="project" value="EnsemblFungi"/>
</dbReference>
<dbReference type="KEGG" id="tpf:TPHA_0G02820"/>
<sequence length="205" mass="23748">MSNNEMLENPTELLKNLQELFLVEHDVKSLEKIDTSINRLTELTKEKLNSNHIEISKQTSVLDKGNIDISALRDQLERAQDESDQYKSANAMETKIQELERLEAEVKRIREDLNEKVSTLVKLDKEIANEVNFDDKSSMNSDDPITKANILKLKLYRSMGVIVDSVNNQILINQENGEIDILPIENEYSDYFVTKHIWSKIKNRK</sequence>
<comment type="similarity">
    <text evidence="1 10">Belongs to the SPC24 family.</text>
</comment>
<dbReference type="GeneID" id="11535841"/>
<keyword evidence="8 10" id="KW-0131">Cell cycle</keyword>
<keyword evidence="2 10" id="KW-0158">Chromosome</keyword>
<keyword evidence="6 11" id="KW-0175">Coiled coil</keyword>
<keyword evidence="7 10" id="KW-0539">Nucleus</keyword>
<dbReference type="PANTHER" id="PTHR22142:SF2">
    <property type="entry name" value="KINETOCHORE PROTEIN SPC24"/>
    <property type="match status" value="1"/>
</dbReference>
<keyword evidence="9 10" id="KW-0137">Centromere</keyword>
<dbReference type="Pfam" id="PF08286">
    <property type="entry name" value="Spc24"/>
    <property type="match status" value="1"/>
</dbReference>
<name>G8BW42_TETPH</name>
<keyword evidence="5 10" id="KW-0995">Kinetochore</keyword>
<evidence type="ECO:0000256" key="7">
    <source>
        <dbReference type="ARBA" id="ARBA00023242"/>
    </source>
</evidence>
<comment type="subunit">
    <text evidence="10">Component of the NDC80 complex.</text>
</comment>
<feature type="coiled-coil region" evidence="11">
    <location>
        <begin position="62"/>
        <end position="119"/>
    </location>
</feature>
<dbReference type="CDD" id="cd11565">
    <property type="entry name" value="RWD_Spc24"/>
    <property type="match status" value="1"/>
</dbReference>
<dbReference type="RefSeq" id="XP_003686554.1">
    <property type="nucleotide sequence ID" value="XM_003686506.1"/>
</dbReference>
<evidence type="ECO:0000313" key="12">
    <source>
        <dbReference type="EMBL" id="CCE64120.1"/>
    </source>
</evidence>
<dbReference type="OrthoDB" id="3344830at2759"/>
<dbReference type="SUPFAM" id="SSF143026">
    <property type="entry name" value="Kinetochore globular domain"/>
    <property type="match status" value="1"/>
</dbReference>
<protein>
    <recommendedName>
        <fullName evidence="10">Kinetochore protein Spc24</fullName>
    </recommendedName>
</protein>
<evidence type="ECO:0000256" key="4">
    <source>
        <dbReference type="ARBA" id="ARBA00022776"/>
    </source>
</evidence>
<evidence type="ECO:0000256" key="2">
    <source>
        <dbReference type="ARBA" id="ARBA00022454"/>
    </source>
</evidence>